<dbReference type="OrthoDB" id="5873496at2"/>
<feature type="signal peptide" evidence="1">
    <location>
        <begin position="1"/>
        <end position="22"/>
    </location>
</feature>
<gene>
    <name evidence="2" type="ORF">F3059_08595</name>
</gene>
<evidence type="ECO:0000313" key="2">
    <source>
        <dbReference type="EMBL" id="KAB1064079.1"/>
    </source>
</evidence>
<keyword evidence="1" id="KW-0732">Signal</keyword>
<dbReference type="RefSeq" id="WP_151168229.1">
    <property type="nucleotide sequence ID" value="NZ_WACR01000006.1"/>
</dbReference>
<dbReference type="Proteomes" id="UP000435357">
    <property type="component" value="Unassembled WGS sequence"/>
</dbReference>
<organism evidence="2 3">
    <name type="scientific">Salibacter halophilus</name>
    <dbReference type="NCBI Taxonomy" id="1803916"/>
    <lineage>
        <taxon>Bacteria</taxon>
        <taxon>Pseudomonadati</taxon>
        <taxon>Bacteroidota</taxon>
        <taxon>Flavobacteriia</taxon>
        <taxon>Flavobacteriales</taxon>
        <taxon>Salibacteraceae</taxon>
        <taxon>Salibacter</taxon>
    </lineage>
</organism>
<sequence>MKKLKTLLIVGILLFVGKTMTAQTIDGKPIDEIDAHYVVIKGATKALSPNFNIQILIGQAPEFLKPSKETEVKDENGKEIEFNSITNALNFMAEHGYRLVDAYAASKDGSRTVHHYILSKKE</sequence>
<evidence type="ECO:0000256" key="1">
    <source>
        <dbReference type="SAM" id="SignalP"/>
    </source>
</evidence>
<protein>
    <submittedName>
        <fullName evidence="2">Uncharacterized protein</fullName>
    </submittedName>
</protein>
<proteinExistence type="predicted"/>
<accession>A0A6N6M6X5</accession>
<evidence type="ECO:0000313" key="3">
    <source>
        <dbReference type="Proteomes" id="UP000435357"/>
    </source>
</evidence>
<keyword evidence="3" id="KW-1185">Reference proteome</keyword>
<feature type="chain" id="PRO_5026732709" evidence="1">
    <location>
        <begin position="23"/>
        <end position="122"/>
    </location>
</feature>
<comment type="caution">
    <text evidence="2">The sequence shown here is derived from an EMBL/GenBank/DDBJ whole genome shotgun (WGS) entry which is preliminary data.</text>
</comment>
<dbReference type="EMBL" id="WACR01000006">
    <property type="protein sequence ID" value="KAB1064079.1"/>
    <property type="molecule type" value="Genomic_DNA"/>
</dbReference>
<reference evidence="2 3" key="1">
    <citation type="submission" date="2019-09" db="EMBL/GenBank/DDBJ databases">
        <title>Genomes of Cryomorphaceae.</title>
        <authorList>
            <person name="Bowman J.P."/>
        </authorList>
    </citation>
    <scope>NUCLEOTIDE SEQUENCE [LARGE SCALE GENOMIC DNA]</scope>
    <source>
        <strain evidence="2 3">KCTC 52047</strain>
    </source>
</reference>
<dbReference type="AlphaFoldDB" id="A0A6N6M6X5"/>
<name>A0A6N6M6X5_9FLAO</name>